<organism evidence="1">
    <name type="scientific">Lepeophtheirus salmonis</name>
    <name type="common">Salmon louse</name>
    <name type="synonym">Caligus salmonis</name>
    <dbReference type="NCBI Taxonomy" id="72036"/>
    <lineage>
        <taxon>Eukaryota</taxon>
        <taxon>Metazoa</taxon>
        <taxon>Ecdysozoa</taxon>
        <taxon>Arthropoda</taxon>
        <taxon>Crustacea</taxon>
        <taxon>Multicrustacea</taxon>
        <taxon>Hexanauplia</taxon>
        <taxon>Copepoda</taxon>
        <taxon>Siphonostomatoida</taxon>
        <taxon>Caligidae</taxon>
        <taxon>Lepeophtheirus</taxon>
    </lineage>
</organism>
<protein>
    <submittedName>
        <fullName evidence="1">Uncharacterized protein</fullName>
    </submittedName>
</protein>
<dbReference type="AlphaFoldDB" id="A0A0K2V9M3"/>
<name>A0A0K2V9M3_LEPSM</name>
<sequence>MIPIYILQIILRLFTRPNFDDFSNDEENIYQKVERGPILDRAAFREKLFSLCR</sequence>
<dbReference type="EMBL" id="HACA01029476">
    <property type="protein sequence ID" value="CDW46837.1"/>
    <property type="molecule type" value="Transcribed_RNA"/>
</dbReference>
<proteinExistence type="predicted"/>
<reference evidence="1" key="1">
    <citation type="submission" date="2014-05" db="EMBL/GenBank/DDBJ databases">
        <authorList>
            <person name="Chronopoulou M."/>
        </authorList>
    </citation>
    <scope>NUCLEOTIDE SEQUENCE</scope>
    <source>
        <tissue evidence="1">Whole organism</tissue>
    </source>
</reference>
<evidence type="ECO:0000313" key="1">
    <source>
        <dbReference type="EMBL" id="CDW46837.1"/>
    </source>
</evidence>
<accession>A0A0K2V9M3</accession>